<accession>A0A4R2K4Y9</accession>
<keyword evidence="1" id="KW-1133">Transmembrane helix</keyword>
<comment type="caution">
    <text evidence="2">The sequence shown here is derived from an EMBL/GenBank/DDBJ whole genome shotgun (WGS) entry which is preliminary data.</text>
</comment>
<evidence type="ECO:0000313" key="2">
    <source>
        <dbReference type="EMBL" id="TCO68273.1"/>
    </source>
</evidence>
<dbReference type="OrthoDB" id="568465at2"/>
<sequence>MYIKPFFKLILPLPYCKSLAFSITILSFYIFMSIILFSRINSYYKFKNQMIQLYLSNGSKRYNSATLNGKEITSDLAIRTLNLAFKNHKQNIFVKTYNWGSMSIGIICKCFWSNKAIPSDLR</sequence>
<organism evidence="2 3">
    <name type="scientific">Marinisporobacter balticus</name>
    <dbReference type="NCBI Taxonomy" id="2018667"/>
    <lineage>
        <taxon>Bacteria</taxon>
        <taxon>Bacillati</taxon>
        <taxon>Bacillota</taxon>
        <taxon>Clostridia</taxon>
        <taxon>Peptostreptococcales</taxon>
        <taxon>Thermotaleaceae</taxon>
        <taxon>Marinisporobacter</taxon>
    </lineage>
</organism>
<dbReference type="EMBL" id="SLWV01000046">
    <property type="protein sequence ID" value="TCO68273.1"/>
    <property type="molecule type" value="Genomic_DNA"/>
</dbReference>
<evidence type="ECO:0000256" key="1">
    <source>
        <dbReference type="SAM" id="Phobius"/>
    </source>
</evidence>
<gene>
    <name evidence="2" type="ORF">EV214_14610</name>
</gene>
<dbReference type="RefSeq" id="WP_132248256.1">
    <property type="nucleotide sequence ID" value="NZ_SLWV01000046.1"/>
</dbReference>
<reference evidence="2 3" key="1">
    <citation type="submission" date="2019-03" db="EMBL/GenBank/DDBJ databases">
        <title>Genomic Encyclopedia of Type Strains, Phase IV (KMG-IV): sequencing the most valuable type-strain genomes for metagenomic binning, comparative biology and taxonomic classification.</title>
        <authorList>
            <person name="Goeker M."/>
        </authorList>
    </citation>
    <scope>NUCLEOTIDE SEQUENCE [LARGE SCALE GENOMIC DNA]</scope>
    <source>
        <strain evidence="2 3">DSM 102940</strain>
    </source>
</reference>
<keyword evidence="1" id="KW-0472">Membrane</keyword>
<dbReference type="Proteomes" id="UP000294919">
    <property type="component" value="Unassembled WGS sequence"/>
</dbReference>
<dbReference type="AlphaFoldDB" id="A0A4R2K4Y9"/>
<proteinExistence type="predicted"/>
<protein>
    <submittedName>
        <fullName evidence="2">Uncharacterized protein</fullName>
    </submittedName>
</protein>
<evidence type="ECO:0000313" key="3">
    <source>
        <dbReference type="Proteomes" id="UP000294919"/>
    </source>
</evidence>
<name>A0A4R2K4Y9_9FIRM</name>
<keyword evidence="1" id="KW-0812">Transmembrane</keyword>
<keyword evidence="3" id="KW-1185">Reference proteome</keyword>
<feature type="transmembrane region" description="Helical" evidence="1">
    <location>
        <begin position="20"/>
        <end position="40"/>
    </location>
</feature>